<feature type="region of interest" description="Disordered" evidence="1">
    <location>
        <begin position="240"/>
        <end position="324"/>
    </location>
</feature>
<proteinExistence type="predicted"/>
<name>A0AAV0DYG2_9ASTE</name>
<gene>
    <name evidence="2" type="ORF">CEPIT_LOCUS19979</name>
</gene>
<feature type="compositionally biased region" description="Low complexity" evidence="1">
    <location>
        <begin position="245"/>
        <end position="268"/>
    </location>
</feature>
<evidence type="ECO:0000313" key="2">
    <source>
        <dbReference type="EMBL" id="CAH9112536.1"/>
    </source>
</evidence>
<comment type="caution">
    <text evidence="2">The sequence shown here is derived from an EMBL/GenBank/DDBJ whole genome shotgun (WGS) entry which is preliminary data.</text>
</comment>
<sequence>MTMKMQQPAPPCTEDDWLTIHSMIVSWLLNVITPEVKASLARYEDAAKLWGDLKERFSSADGPRIHQTKTNLARCVQTKGMPVGTYFAKLQSLWDDLNNYEPLIACTCGKCTCDVMGQHEKRRESERFHQFLMGLYTDFFGPTRSQLLTQTPLPSLNRAYQQTMQEERVRGFVQTQEERPDVMGFAVRTDGKGFGRGGKIDKSGLICAYCKYSGHEIANCFELNGYPDWWGDRPKLGIKGGGRGKSSSSGTGRGKAPVKAHAAVADSAAENKAPPVGEGSSNQSMPLPSFTPEQWKSLLTIFGNPTGSTDRVAGPSLEEADWNG</sequence>
<reference evidence="2" key="1">
    <citation type="submission" date="2022-07" db="EMBL/GenBank/DDBJ databases">
        <authorList>
            <person name="Macas J."/>
            <person name="Novak P."/>
            <person name="Neumann P."/>
        </authorList>
    </citation>
    <scope>NUCLEOTIDE SEQUENCE</scope>
</reference>
<dbReference type="Proteomes" id="UP001152523">
    <property type="component" value="Unassembled WGS sequence"/>
</dbReference>
<protein>
    <recommendedName>
        <fullName evidence="4">Retrotransposon gag domain-containing protein</fullName>
    </recommendedName>
</protein>
<accession>A0AAV0DYG2</accession>
<keyword evidence="3" id="KW-1185">Reference proteome</keyword>
<dbReference type="PANTHER" id="PTHR34222:SF94">
    <property type="entry name" value="CCHC-TYPE DOMAIN-CONTAINING PROTEIN"/>
    <property type="match status" value="1"/>
</dbReference>
<evidence type="ECO:0008006" key="4">
    <source>
        <dbReference type="Google" id="ProtNLM"/>
    </source>
</evidence>
<feature type="compositionally biased region" description="Polar residues" evidence="1">
    <location>
        <begin position="279"/>
        <end position="294"/>
    </location>
</feature>
<dbReference type="PANTHER" id="PTHR34222">
    <property type="entry name" value="GAG_PRE-INTEGRS DOMAIN-CONTAINING PROTEIN"/>
    <property type="match status" value="1"/>
</dbReference>
<evidence type="ECO:0000256" key="1">
    <source>
        <dbReference type="SAM" id="MobiDB-lite"/>
    </source>
</evidence>
<evidence type="ECO:0000313" key="3">
    <source>
        <dbReference type="Proteomes" id="UP001152523"/>
    </source>
</evidence>
<dbReference type="EMBL" id="CAMAPF010000198">
    <property type="protein sequence ID" value="CAH9112536.1"/>
    <property type="molecule type" value="Genomic_DNA"/>
</dbReference>
<dbReference type="AlphaFoldDB" id="A0AAV0DYG2"/>
<organism evidence="2 3">
    <name type="scientific">Cuscuta epithymum</name>
    <dbReference type="NCBI Taxonomy" id="186058"/>
    <lineage>
        <taxon>Eukaryota</taxon>
        <taxon>Viridiplantae</taxon>
        <taxon>Streptophyta</taxon>
        <taxon>Embryophyta</taxon>
        <taxon>Tracheophyta</taxon>
        <taxon>Spermatophyta</taxon>
        <taxon>Magnoliopsida</taxon>
        <taxon>eudicotyledons</taxon>
        <taxon>Gunneridae</taxon>
        <taxon>Pentapetalae</taxon>
        <taxon>asterids</taxon>
        <taxon>lamiids</taxon>
        <taxon>Solanales</taxon>
        <taxon>Convolvulaceae</taxon>
        <taxon>Cuscuteae</taxon>
        <taxon>Cuscuta</taxon>
        <taxon>Cuscuta subgen. Cuscuta</taxon>
    </lineage>
</organism>